<protein>
    <submittedName>
        <fullName evidence="2">Uncharacterized protein</fullName>
    </submittedName>
</protein>
<feature type="region of interest" description="Disordered" evidence="1">
    <location>
        <begin position="90"/>
        <end position="112"/>
    </location>
</feature>
<feature type="non-terminal residue" evidence="2">
    <location>
        <position position="112"/>
    </location>
</feature>
<comment type="caution">
    <text evidence="2">The sequence shown here is derived from an EMBL/GenBank/DDBJ whole genome shotgun (WGS) entry which is preliminary data.</text>
</comment>
<evidence type="ECO:0000313" key="2">
    <source>
        <dbReference type="EMBL" id="MEQ2228029.1"/>
    </source>
</evidence>
<dbReference type="EMBL" id="JAHRIQ010023419">
    <property type="protein sequence ID" value="MEQ2228029.1"/>
    <property type="molecule type" value="Genomic_DNA"/>
</dbReference>
<feature type="compositionally biased region" description="Polar residues" evidence="1">
    <location>
        <begin position="99"/>
        <end position="112"/>
    </location>
</feature>
<proteinExistence type="predicted"/>
<dbReference type="Proteomes" id="UP001482620">
    <property type="component" value="Unassembled WGS sequence"/>
</dbReference>
<accession>A0ABV0T697</accession>
<sequence>MHIYQHTHPKTQRDYWTQTLYHFLLKPTAWLTSWMVLPPISHSTSLKITQKMLALAAGPQAAGHLRARRSTSPLIPTMFLLLMLCLQPSESRTDPETRPWSQTGPRLQLSHS</sequence>
<gene>
    <name evidence="2" type="ORF">ILYODFUR_004513</name>
</gene>
<evidence type="ECO:0000313" key="3">
    <source>
        <dbReference type="Proteomes" id="UP001482620"/>
    </source>
</evidence>
<name>A0ABV0T697_9TELE</name>
<evidence type="ECO:0000256" key="1">
    <source>
        <dbReference type="SAM" id="MobiDB-lite"/>
    </source>
</evidence>
<keyword evidence="3" id="KW-1185">Reference proteome</keyword>
<reference evidence="2 3" key="1">
    <citation type="submission" date="2021-06" db="EMBL/GenBank/DDBJ databases">
        <authorList>
            <person name="Palmer J.M."/>
        </authorList>
    </citation>
    <scope>NUCLEOTIDE SEQUENCE [LARGE SCALE GENOMIC DNA]</scope>
    <source>
        <strain evidence="3">if_2019</strain>
        <tissue evidence="2">Muscle</tissue>
    </source>
</reference>
<organism evidence="2 3">
    <name type="scientific">Ilyodon furcidens</name>
    <name type="common">goldbreast splitfin</name>
    <dbReference type="NCBI Taxonomy" id="33524"/>
    <lineage>
        <taxon>Eukaryota</taxon>
        <taxon>Metazoa</taxon>
        <taxon>Chordata</taxon>
        <taxon>Craniata</taxon>
        <taxon>Vertebrata</taxon>
        <taxon>Euteleostomi</taxon>
        <taxon>Actinopterygii</taxon>
        <taxon>Neopterygii</taxon>
        <taxon>Teleostei</taxon>
        <taxon>Neoteleostei</taxon>
        <taxon>Acanthomorphata</taxon>
        <taxon>Ovalentaria</taxon>
        <taxon>Atherinomorphae</taxon>
        <taxon>Cyprinodontiformes</taxon>
        <taxon>Goodeidae</taxon>
        <taxon>Ilyodon</taxon>
    </lineage>
</organism>